<evidence type="ECO:0000313" key="13">
    <source>
        <dbReference type="Proteomes" id="UP000247978"/>
    </source>
</evidence>
<gene>
    <name evidence="12" type="ORF">DFR56_10549</name>
</gene>
<dbReference type="InterPro" id="IPR036388">
    <property type="entry name" value="WH-like_DNA-bd_sf"/>
</dbReference>
<dbReference type="RefSeq" id="WP_110395006.1">
    <property type="nucleotide sequence ID" value="NZ_JBHUHB010000001.1"/>
</dbReference>
<comment type="cofactor">
    <cofactor evidence="1">
        <name>pyridoxal 5'-phosphate</name>
        <dbReference type="ChEBI" id="CHEBI:597326"/>
    </cofactor>
</comment>
<evidence type="ECO:0000256" key="3">
    <source>
        <dbReference type="ARBA" id="ARBA00007441"/>
    </source>
</evidence>
<comment type="similarity">
    <text evidence="3">Belongs to the class-I pyridoxal-phosphate-dependent aminotransferase family.</text>
</comment>
<keyword evidence="7" id="KW-0663">Pyridoxal phosphate</keyword>
<dbReference type="SUPFAM" id="SSF53383">
    <property type="entry name" value="PLP-dependent transferases"/>
    <property type="match status" value="1"/>
</dbReference>
<dbReference type="SUPFAM" id="SSF46785">
    <property type="entry name" value="Winged helix' DNA-binding domain"/>
    <property type="match status" value="1"/>
</dbReference>
<keyword evidence="10" id="KW-0804">Transcription</keyword>
<dbReference type="OrthoDB" id="9802328at2"/>
<dbReference type="InterPro" id="IPR000524">
    <property type="entry name" value="Tscrpt_reg_HTH_GntR"/>
</dbReference>
<dbReference type="GO" id="GO:0030170">
    <property type="term" value="F:pyridoxal phosphate binding"/>
    <property type="evidence" value="ECO:0007669"/>
    <property type="project" value="InterPro"/>
</dbReference>
<evidence type="ECO:0000256" key="1">
    <source>
        <dbReference type="ARBA" id="ARBA00001933"/>
    </source>
</evidence>
<dbReference type="CDD" id="cd07377">
    <property type="entry name" value="WHTH_GntR"/>
    <property type="match status" value="1"/>
</dbReference>
<evidence type="ECO:0000256" key="10">
    <source>
        <dbReference type="ARBA" id="ARBA00023163"/>
    </source>
</evidence>
<name>A0A2V3W0I6_9BACI</name>
<dbReference type="EMBL" id="QJJQ01000005">
    <property type="protein sequence ID" value="PXW87410.1"/>
    <property type="molecule type" value="Genomic_DNA"/>
</dbReference>
<accession>A0A2V3W0I6</accession>
<keyword evidence="6" id="KW-0808">Transferase</keyword>
<dbReference type="InterPro" id="IPR051446">
    <property type="entry name" value="HTH_trans_reg/aminotransferase"/>
</dbReference>
<dbReference type="InterPro" id="IPR015421">
    <property type="entry name" value="PyrdxlP-dep_Trfase_major"/>
</dbReference>
<evidence type="ECO:0000256" key="4">
    <source>
        <dbReference type="ARBA" id="ARBA00011738"/>
    </source>
</evidence>
<dbReference type="InterPro" id="IPR036390">
    <property type="entry name" value="WH_DNA-bd_sf"/>
</dbReference>
<feature type="domain" description="HTH gntR-type" evidence="11">
    <location>
        <begin position="11"/>
        <end position="79"/>
    </location>
</feature>
<evidence type="ECO:0000313" key="12">
    <source>
        <dbReference type="EMBL" id="PXW87410.1"/>
    </source>
</evidence>
<dbReference type="Pfam" id="PF00155">
    <property type="entry name" value="Aminotran_1_2"/>
    <property type="match status" value="1"/>
</dbReference>
<dbReference type="CDD" id="cd00609">
    <property type="entry name" value="AAT_like"/>
    <property type="match status" value="1"/>
</dbReference>
<keyword evidence="5" id="KW-0032">Aminotransferase</keyword>
<proteinExistence type="inferred from homology"/>
<keyword evidence="8" id="KW-0805">Transcription regulation</keyword>
<dbReference type="Pfam" id="PF00392">
    <property type="entry name" value="GntR"/>
    <property type="match status" value="1"/>
</dbReference>
<dbReference type="AlphaFoldDB" id="A0A2V3W0I6"/>
<dbReference type="Gene3D" id="3.90.1150.10">
    <property type="entry name" value="Aspartate Aminotransferase, domain 1"/>
    <property type="match status" value="1"/>
</dbReference>
<dbReference type="GO" id="GO:0008483">
    <property type="term" value="F:transaminase activity"/>
    <property type="evidence" value="ECO:0007669"/>
    <property type="project" value="UniProtKB-KW"/>
</dbReference>
<dbReference type="InterPro" id="IPR015422">
    <property type="entry name" value="PyrdxlP-dep_Trfase_small"/>
</dbReference>
<dbReference type="GO" id="GO:0003677">
    <property type="term" value="F:DNA binding"/>
    <property type="evidence" value="ECO:0007669"/>
    <property type="project" value="UniProtKB-KW"/>
</dbReference>
<evidence type="ECO:0000256" key="5">
    <source>
        <dbReference type="ARBA" id="ARBA00022576"/>
    </source>
</evidence>
<dbReference type="FunFam" id="3.40.640.10:FF:000053">
    <property type="entry name" value="Aminotransferase, class I"/>
    <property type="match status" value="1"/>
</dbReference>
<keyword evidence="13" id="KW-1185">Reference proteome</keyword>
<organism evidence="12 13">
    <name type="scientific">Pseudogracilibacillus auburnensis</name>
    <dbReference type="NCBI Taxonomy" id="1494959"/>
    <lineage>
        <taxon>Bacteria</taxon>
        <taxon>Bacillati</taxon>
        <taxon>Bacillota</taxon>
        <taxon>Bacilli</taxon>
        <taxon>Bacillales</taxon>
        <taxon>Bacillaceae</taxon>
        <taxon>Pseudogracilibacillus</taxon>
    </lineage>
</organism>
<comment type="similarity">
    <text evidence="2">In the C-terminal section; belongs to the class-I pyridoxal-phosphate-dependent aminotransferase family.</text>
</comment>
<keyword evidence="9" id="KW-0238">DNA-binding</keyword>
<dbReference type="InterPro" id="IPR015424">
    <property type="entry name" value="PyrdxlP-dep_Trfase"/>
</dbReference>
<evidence type="ECO:0000259" key="11">
    <source>
        <dbReference type="PROSITE" id="PS50949"/>
    </source>
</evidence>
<comment type="subunit">
    <text evidence="4">Homodimer.</text>
</comment>
<dbReference type="PANTHER" id="PTHR46577:SF1">
    <property type="entry name" value="HTH-TYPE TRANSCRIPTIONAL REGULATORY PROTEIN GABR"/>
    <property type="match status" value="1"/>
</dbReference>
<protein>
    <submittedName>
        <fullName evidence="12">GntR family transcriptional regulator</fullName>
    </submittedName>
</protein>
<evidence type="ECO:0000256" key="2">
    <source>
        <dbReference type="ARBA" id="ARBA00005384"/>
    </source>
</evidence>
<dbReference type="GO" id="GO:0003700">
    <property type="term" value="F:DNA-binding transcription factor activity"/>
    <property type="evidence" value="ECO:0007669"/>
    <property type="project" value="InterPro"/>
</dbReference>
<dbReference type="Proteomes" id="UP000247978">
    <property type="component" value="Unassembled WGS sequence"/>
</dbReference>
<dbReference type="Gene3D" id="3.40.640.10">
    <property type="entry name" value="Type I PLP-dependent aspartate aminotransferase-like (Major domain)"/>
    <property type="match status" value="1"/>
</dbReference>
<evidence type="ECO:0000256" key="6">
    <source>
        <dbReference type="ARBA" id="ARBA00022679"/>
    </source>
</evidence>
<evidence type="ECO:0000256" key="9">
    <source>
        <dbReference type="ARBA" id="ARBA00023125"/>
    </source>
</evidence>
<evidence type="ECO:0000256" key="7">
    <source>
        <dbReference type="ARBA" id="ARBA00022898"/>
    </source>
</evidence>
<dbReference type="InterPro" id="IPR004839">
    <property type="entry name" value="Aminotransferase_I/II_large"/>
</dbReference>
<dbReference type="PROSITE" id="PS50949">
    <property type="entry name" value="HTH_GNTR"/>
    <property type="match status" value="1"/>
</dbReference>
<evidence type="ECO:0000256" key="8">
    <source>
        <dbReference type="ARBA" id="ARBA00023015"/>
    </source>
</evidence>
<dbReference type="SMART" id="SM00345">
    <property type="entry name" value="HTH_GNTR"/>
    <property type="match status" value="1"/>
</dbReference>
<reference evidence="12 13" key="1">
    <citation type="submission" date="2018-05" db="EMBL/GenBank/DDBJ databases">
        <title>Genomic Encyclopedia of Type Strains, Phase IV (KMG-IV): sequencing the most valuable type-strain genomes for metagenomic binning, comparative biology and taxonomic classification.</title>
        <authorList>
            <person name="Goeker M."/>
        </authorList>
    </citation>
    <scope>NUCLEOTIDE SEQUENCE [LARGE SCALE GENOMIC DNA]</scope>
    <source>
        <strain evidence="12 13">DSM 28556</strain>
    </source>
</reference>
<dbReference type="Gene3D" id="1.10.10.10">
    <property type="entry name" value="Winged helix-like DNA-binding domain superfamily/Winged helix DNA-binding domain"/>
    <property type="match status" value="1"/>
</dbReference>
<comment type="caution">
    <text evidence="12">The sequence shown here is derived from an EMBL/GenBank/DDBJ whole genome shotgun (WGS) entry which is preliminary data.</text>
</comment>
<sequence>MKIVLNRKSDISLSQQIHDHIADRIRSNLLKENSPLPSIRNLAKKCNVSMMTANKAYETLEKEGLITRIQGKGTFVQKKTNKALSGLEEQSPSFNWQLTISDYLPRAQSIRFNNRHERIQLSQSTVYPGLLPNRHLEQEIKKVLSDDPQILSTYGDIKGDFQFRKELTNYLKQFKLKLAPSEVLITNGVQQGIDLVARSFIGPGDIVITEGPTYAVAIDVFRGRGATIIPIPVDEEGMKVELLSKIDKKPKLIYTIPSFQNPTGTVLSNKRRSKLLTYAQMHGAIIVEDDSLSELYFDSKPPLPLKSMDEEGHVIYLKGFSKTLSPGCRIGVVAASGTIYNRLLSAKTMADLGSPLVTQKAILSFIKSNKMKSHLQKLRITLKIRRDHVVSLLNQYAPDGVHWNTCQGGLNIWLTLPPFYHTDEIFIEANKLGLSFLPSSACYPGEPETNHMRICFSSVEDQLLEEGIILLCQLLSQYLATTANQSNIPTV</sequence>
<dbReference type="PANTHER" id="PTHR46577">
    <property type="entry name" value="HTH-TYPE TRANSCRIPTIONAL REGULATORY PROTEIN GABR"/>
    <property type="match status" value="1"/>
</dbReference>